<accession>A0A176W4W2</accession>
<evidence type="ECO:0000313" key="2">
    <source>
        <dbReference type="EMBL" id="OAE27236.1"/>
    </source>
</evidence>
<reference evidence="2" key="1">
    <citation type="submission" date="2016-03" db="EMBL/GenBank/DDBJ databases">
        <title>Mechanisms controlling the formation of the plant cell surface in tip-growing cells are functionally conserved among land plants.</title>
        <authorList>
            <person name="Honkanen S."/>
            <person name="Jones V.A."/>
            <person name="Morieri G."/>
            <person name="Champion C."/>
            <person name="Hetherington A.J."/>
            <person name="Kelly S."/>
            <person name="Saint-Marcoux D."/>
            <person name="Proust H."/>
            <person name="Prescott H."/>
            <person name="Dolan L."/>
        </authorList>
    </citation>
    <scope>NUCLEOTIDE SEQUENCE [LARGE SCALE GENOMIC DNA]</scope>
    <source>
        <tissue evidence="2">Whole gametophyte</tissue>
    </source>
</reference>
<dbReference type="PANTHER" id="PTHR47679:SF1">
    <property type="entry name" value="PROTEIN TORNADO 1"/>
    <property type="match status" value="1"/>
</dbReference>
<name>A0A176W4W2_MARPO</name>
<dbReference type="PANTHER" id="PTHR47679">
    <property type="entry name" value="PROTEIN TORNADO 1"/>
    <property type="match status" value="1"/>
</dbReference>
<dbReference type="EMBL" id="LVLJ01001947">
    <property type="protein sequence ID" value="OAE27236.1"/>
    <property type="molecule type" value="Genomic_DNA"/>
</dbReference>
<protein>
    <submittedName>
        <fullName evidence="2">Uncharacterized protein</fullName>
    </submittedName>
</protein>
<feature type="region of interest" description="Disordered" evidence="1">
    <location>
        <begin position="1"/>
        <end position="27"/>
    </location>
</feature>
<dbReference type="Proteomes" id="UP000077202">
    <property type="component" value="Unassembled WGS sequence"/>
</dbReference>
<dbReference type="SUPFAM" id="SSF52047">
    <property type="entry name" value="RNI-like"/>
    <property type="match status" value="1"/>
</dbReference>
<proteinExistence type="predicted"/>
<evidence type="ECO:0000313" key="3">
    <source>
        <dbReference type="Proteomes" id="UP000077202"/>
    </source>
</evidence>
<keyword evidence="3" id="KW-1185">Reference proteome</keyword>
<evidence type="ECO:0000256" key="1">
    <source>
        <dbReference type="SAM" id="MobiDB-lite"/>
    </source>
</evidence>
<comment type="caution">
    <text evidence="2">The sequence shown here is derived from an EMBL/GenBank/DDBJ whole genome shotgun (WGS) entry which is preliminary data.</text>
</comment>
<organism evidence="2 3">
    <name type="scientific">Marchantia polymorpha subsp. ruderalis</name>
    <dbReference type="NCBI Taxonomy" id="1480154"/>
    <lineage>
        <taxon>Eukaryota</taxon>
        <taxon>Viridiplantae</taxon>
        <taxon>Streptophyta</taxon>
        <taxon>Embryophyta</taxon>
        <taxon>Marchantiophyta</taxon>
        <taxon>Marchantiopsida</taxon>
        <taxon>Marchantiidae</taxon>
        <taxon>Marchantiales</taxon>
        <taxon>Marchantiaceae</taxon>
        <taxon>Marchantia</taxon>
    </lineage>
</organism>
<dbReference type="AlphaFoldDB" id="A0A176W4W2"/>
<dbReference type="Gene3D" id="3.80.10.10">
    <property type="entry name" value="Ribonuclease Inhibitor"/>
    <property type="match status" value="2"/>
</dbReference>
<gene>
    <name evidence="2" type="ORF">AXG93_473s1070</name>
</gene>
<dbReference type="InterPro" id="IPR032675">
    <property type="entry name" value="LRR_dom_sf"/>
</dbReference>
<sequence length="534" mass="59331">MEGEGASIVSHAAAETRGMNSADEEPELPSAVQDLIRRLEGKGEPITRLPYLGGEEFQDFFPEIASPSTITGWRSQVRLRVLEAIGSCKTLEVLDVEDICGGEISMMTVSEWELVLRGFMSSTVLQEITLRGLEWISDEEVESLCLQIGRILNTSSVTQLTIIRCRILSPRLSARCFLNLASGLRGNSDSKLQSLELRDAWEDSSAVKHVADMINSATGLERLSLGYIDYMDKETVGILSQALIQSSSLKELILKKLEWGAALLLNALAGDDSNRSIERLRLKRMNRLGDCLRELLTSNPSLMEVRLDDLRMSLEEWHQLGEVIRDNSRVTEIEIKVKCGYKQWNWESIEALACAASSDVKDPTVELQLMTSNDHEVKLVLSLLGRVLRGEINSLKSFSILARYPRNSGINQDRPESVLAMNGKTAEPSVLKRLKIMAGNHDFWKGVWKDLLWCLRGNTSLTHLDLSGSDLDKESFRDLMGLLQVNLALREIDVSATSLDTEGNAALIHCSFEKNLVSTTSLLWHTGGGNSNSP</sequence>